<accession>A0ABW6LVQ6</accession>
<name>A0ABW6LVQ6_9ACTN</name>
<dbReference type="InterPro" id="IPR050109">
    <property type="entry name" value="HTH-type_TetR-like_transc_reg"/>
</dbReference>
<dbReference type="Gene3D" id="1.10.357.10">
    <property type="entry name" value="Tetracycline Repressor, domain 2"/>
    <property type="match status" value="1"/>
</dbReference>
<dbReference type="InterPro" id="IPR041483">
    <property type="entry name" value="TetR_C_34"/>
</dbReference>
<evidence type="ECO:0000256" key="2">
    <source>
        <dbReference type="PROSITE-ProRule" id="PRU00335"/>
    </source>
</evidence>
<keyword evidence="5" id="KW-1185">Reference proteome</keyword>
<dbReference type="PANTHER" id="PTHR30055:SF226">
    <property type="entry name" value="HTH-TYPE TRANSCRIPTIONAL REGULATOR PKSA"/>
    <property type="match status" value="1"/>
</dbReference>
<dbReference type="InterPro" id="IPR001647">
    <property type="entry name" value="HTH_TetR"/>
</dbReference>
<protein>
    <submittedName>
        <fullName evidence="4">TetR family transcriptional regulator</fullName>
    </submittedName>
</protein>
<dbReference type="SUPFAM" id="SSF46689">
    <property type="entry name" value="Homeodomain-like"/>
    <property type="match status" value="1"/>
</dbReference>
<dbReference type="InterPro" id="IPR009057">
    <property type="entry name" value="Homeodomain-like_sf"/>
</dbReference>
<evidence type="ECO:0000313" key="4">
    <source>
        <dbReference type="EMBL" id="MFE9597976.1"/>
    </source>
</evidence>
<dbReference type="RefSeq" id="WP_388103015.1">
    <property type="nucleotide sequence ID" value="NZ_JBIAHM010000002.1"/>
</dbReference>
<dbReference type="PANTHER" id="PTHR30055">
    <property type="entry name" value="HTH-TYPE TRANSCRIPTIONAL REGULATOR RUTR"/>
    <property type="match status" value="1"/>
</dbReference>
<keyword evidence="1 2" id="KW-0238">DNA-binding</keyword>
<reference evidence="4 5" key="1">
    <citation type="submission" date="2024-10" db="EMBL/GenBank/DDBJ databases">
        <title>The Natural Products Discovery Center: Release of the First 8490 Sequenced Strains for Exploring Actinobacteria Biosynthetic Diversity.</title>
        <authorList>
            <person name="Kalkreuter E."/>
            <person name="Kautsar S.A."/>
            <person name="Yang D."/>
            <person name="Bader C.D."/>
            <person name="Teijaro C.N."/>
            <person name="Fluegel L."/>
            <person name="Davis C.M."/>
            <person name="Simpson J.R."/>
            <person name="Lauterbach L."/>
            <person name="Steele A.D."/>
            <person name="Gui C."/>
            <person name="Meng S."/>
            <person name="Li G."/>
            <person name="Viehrig K."/>
            <person name="Ye F."/>
            <person name="Su P."/>
            <person name="Kiefer A.F."/>
            <person name="Nichols A."/>
            <person name="Cepeda A.J."/>
            <person name="Yan W."/>
            <person name="Fan B."/>
            <person name="Jiang Y."/>
            <person name="Adhikari A."/>
            <person name="Zheng C.-J."/>
            <person name="Schuster L."/>
            <person name="Cowan T.M."/>
            <person name="Smanski M.J."/>
            <person name="Chevrette M.G."/>
            <person name="De Carvalho L.P.S."/>
            <person name="Shen B."/>
        </authorList>
    </citation>
    <scope>NUCLEOTIDE SEQUENCE [LARGE SCALE GENOMIC DNA]</scope>
    <source>
        <strain evidence="4 5">NPDC006488</strain>
    </source>
</reference>
<dbReference type="Proteomes" id="UP001601303">
    <property type="component" value="Unassembled WGS sequence"/>
</dbReference>
<proteinExistence type="predicted"/>
<gene>
    <name evidence="4" type="ORF">ACFYNQ_05270</name>
</gene>
<evidence type="ECO:0000259" key="3">
    <source>
        <dbReference type="PROSITE" id="PS50977"/>
    </source>
</evidence>
<dbReference type="PROSITE" id="PS50977">
    <property type="entry name" value="HTH_TETR_2"/>
    <property type="match status" value="1"/>
</dbReference>
<evidence type="ECO:0000256" key="1">
    <source>
        <dbReference type="ARBA" id="ARBA00023125"/>
    </source>
</evidence>
<evidence type="ECO:0000313" key="5">
    <source>
        <dbReference type="Proteomes" id="UP001601303"/>
    </source>
</evidence>
<dbReference type="EMBL" id="JBIAHM010000002">
    <property type="protein sequence ID" value="MFE9597976.1"/>
    <property type="molecule type" value="Genomic_DNA"/>
</dbReference>
<dbReference type="Pfam" id="PF17929">
    <property type="entry name" value="TetR_C_34"/>
    <property type="match status" value="1"/>
</dbReference>
<comment type="caution">
    <text evidence="4">The sequence shown here is derived from an EMBL/GenBank/DDBJ whole genome shotgun (WGS) entry which is preliminary data.</text>
</comment>
<feature type="domain" description="HTH tetR-type" evidence="3">
    <location>
        <begin position="14"/>
        <end position="74"/>
    </location>
</feature>
<dbReference type="Pfam" id="PF00440">
    <property type="entry name" value="TetR_N"/>
    <property type="match status" value="1"/>
</dbReference>
<feature type="DNA-binding region" description="H-T-H motif" evidence="2">
    <location>
        <begin position="37"/>
        <end position="56"/>
    </location>
</feature>
<organism evidence="4 5">
    <name type="scientific">Streptomyces hokutonensis</name>
    <dbReference type="NCBI Taxonomy" id="1306990"/>
    <lineage>
        <taxon>Bacteria</taxon>
        <taxon>Bacillati</taxon>
        <taxon>Actinomycetota</taxon>
        <taxon>Actinomycetes</taxon>
        <taxon>Kitasatosporales</taxon>
        <taxon>Streptomycetaceae</taxon>
        <taxon>Streptomyces</taxon>
    </lineage>
</organism>
<sequence>MNTFQRARTEEQREVRRRTILETAATMLSEMPVSALSLNELSRRVGLAKSNVMRYFESREAVLLELLESLTRDFLTEVVDQLPACVDRAASPTARAESVASGLASSFASRRMLCELLSAQAGILEHNVSAEVAARYKRGAHEGLAGLAAMLREILPEFGDREAAEAASMTIVLVGALWTHSHPATAVRDAYANDPSLVFLRTPFAATLERSITVYLIGLLTASDR</sequence>